<sequence>MECPWGTFGSAFLHFLPGWDDVSGIVDVQKKESTDLKKEEETLGEQRRRRKDYGGGVVPKVEAEGRGPYAESPGRDEEEVGRAERERRTKKPATFLEERGFLRYGDGWEKR</sequence>
<feature type="region of interest" description="Disordered" evidence="1">
    <location>
        <begin position="31"/>
        <end position="92"/>
    </location>
</feature>
<feature type="compositionally biased region" description="Basic and acidic residues" evidence="1">
    <location>
        <begin position="31"/>
        <end position="46"/>
    </location>
</feature>
<comment type="caution">
    <text evidence="2">The sequence shown here is derived from an EMBL/GenBank/DDBJ whole genome shotgun (WGS) entry which is preliminary data.</text>
</comment>
<name>A0AAV7RP19_PLEWA</name>
<reference evidence="2" key="1">
    <citation type="journal article" date="2022" name="bioRxiv">
        <title>Sequencing and chromosome-scale assembly of the giantPleurodeles waltlgenome.</title>
        <authorList>
            <person name="Brown T."/>
            <person name="Elewa A."/>
            <person name="Iarovenko S."/>
            <person name="Subramanian E."/>
            <person name="Araus A.J."/>
            <person name="Petzold A."/>
            <person name="Susuki M."/>
            <person name="Suzuki K.-i.T."/>
            <person name="Hayashi T."/>
            <person name="Toyoda A."/>
            <person name="Oliveira C."/>
            <person name="Osipova E."/>
            <person name="Leigh N.D."/>
            <person name="Simon A."/>
            <person name="Yun M.H."/>
        </authorList>
    </citation>
    <scope>NUCLEOTIDE SEQUENCE</scope>
    <source>
        <strain evidence="2">20211129_DDA</strain>
        <tissue evidence="2">Liver</tissue>
    </source>
</reference>
<protein>
    <submittedName>
        <fullName evidence="2">Uncharacterized protein</fullName>
    </submittedName>
</protein>
<keyword evidence="3" id="KW-1185">Reference proteome</keyword>
<dbReference type="AlphaFoldDB" id="A0AAV7RP19"/>
<dbReference type="Proteomes" id="UP001066276">
    <property type="component" value="Chromosome 5"/>
</dbReference>
<proteinExistence type="predicted"/>
<gene>
    <name evidence="2" type="ORF">NDU88_005996</name>
</gene>
<evidence type="ECO:0000313" key="2">
    <source>
        <dbReference type="EMBL" id="KAJ1153235.1"/>
    </source>
</evidence>
<evidence type="ECO:0000313" key="3">
    <source>
        <dbReference type="Proteomes" id="UP001066276"/>
    </source>
</evidence>
<accession>A0AAV7RP19</accession>
<evidence type="ECO:0000256" key="1">
    <source>
        <dbReference type="SAM" id="MobiDB-lite"/>
    </source>
</evidence>
<dbReference type="EMBL" id="JANPWB010000009">
    <property type="protein sequence ID" value="KAJ1153235.1"/>
    <property type="molecule type" value="Genomic_DNA"/>
</dbReference>
<organism evidence="2 3">
    <name type="scientific">Pleurodeles waltl</name>
    <name type="common">Iberian ribbed newt</name>
    <dbReference type="NCBI Taxonomy" id="8319"/>
    <lineage>
        <taxon>Eukaryota</taxon>
        <taxon>Metazoa</taxon>
        <taxon>Chordata</taxon>
        <taxon>Craniata</taxon>
        <taxon>Vertebrata</taxon>
        <taxon>Euteleostomi</taxon>
        <taxon>Amphibia</taxon>
        <taxon>Batrachia</taxon>
        <taxon>Caudata</taxon>
        <taxon>Salamandroidea</taxon>
        <taxon>Salamandridae</taxon>
        <taxon>Pleurodelinae</taxon>
        <taxon>Pleurodeles</taxon>
    </lineage>
</organism>